<dbReference type="GO" id="GO:0007165">
    <property type="term" value="P:signal transduction"/>
    <property type="evidence" value="ECO:0007669"/>
    <property type="project" value="InterPro"/>
</dbReference>
<dbReference type="OrthoDB" id="20689at2759"/>
<dbReference type="Gene3D" id="1.10.555.10">
    <property type="entry name" value="Rho GTPase activation protein"/>
    <property type="match status" value="1"/>
</dbReference>
<dbReference type="PANTHER" id="PTHR14963:SF7">
    <property type="entry name" value="RHO GTPASE-ACTIVATING PROTEIN 19"/>
    <property type="match status" value="1"/>
</dbReference>
<feature type="region of interest" description="Disordered" evidence="5">
    <location>
        <begin position="674"/>
        <end position="717"/>
    </location>
</feature>
<gene>
    <name evidence="8" type="ORF">EMPS_00645</name>
</gene>
<feature type="domain" description="LIM zinc-binding" evidence="6">
    <location>
        <begin position="114"/>
        <end position="176"/>
    </location>
</feature>
<dbReference type="SMART" id="SM00132">
    <property type="entry name" value="LIM"/>
    <property type="match status" value="3"/>
</dbReference>
<dbReference type="Gene3D" id="2.10.110.10">
    <property type="entry name" value="Cysteine Rich Protein"/>
    <property type="match status" value="3"/>
</dbReference>
<dbReference type="Proteomes" id="UP000827284">
    <property type="component" value="Unassembled WGS sequence"/>
</dbReference>
<feature type="compositionally biased region" description="Basic and acidic residues" evidence="5">
    <location>
        <begin position="643"/>
        <end position="658"/>
    </location>
</feature>
<dbReference type="PANTHER" id="PTHR14963">
    <property type="entry name" value="RHO GTPASE ACTIVATING PROTEIN 18,19-RELATED"/>
    <property type="match status" value="1"/>
</dbReference>
<feature type="compositionally biased region" description="Pro residues" evidence="5">
    <location>
        <begin position="35"/>
        <end position="45"/>
    </location>
</feature>
<feature type="compositionally biased region" description="Low complexity" evidence="5">
    <location>
        <begin position="1226"/>
        <end position="1235"/>
    </location>
</feature>
<feature type="compositionally biased region" description="Polar residues" evidence="5">
    <location>
        <begin position="775"/>
        <end position="797"/>
    </location>
</feature>
<dbReference type="GO" id="GO:0005096">
    <property type="term" value="F:GTPase activator activity"/>
    <property type="evidence" value="ECO:0007669"/>
    <property type="project" value="UniProtKB-KW"/>
</dbReference>
<dbReference type="PROSITE" id="PS00478">
    <property type="entry name" value="LIM_DOMAIN_1"/>
    <property type="match status" value="2"/>
</dbReference>
<reference evidence="8" key="1">
    <citation type="submission" date="2021-11" db="EMBL/GenBank/DDBJ databases">
        <authorList>
            <person name="Herlambang A."/>
            <person name="Guo Y."/>
            <person name="Takashima Y."/>
            <person name="Nishizawa T."/>
        </authorList>
    </citation>
    <scope>NUCLEOTIDE SEQUENCE</scope>
    <source>
        <strain evidence="8">E1425</strain>
    </source>
</reference>
<feature type="region of interest" description="Disordered" evidence="5">
    <location>
        <begin position="736"/>
        <end position="805"/>
    </location>
</feature>
<reference evidence="8" key="2">
    <citation type="journal article" date="2022" name="Microbiol. Resour. Announc.">
        <title>Whole-Genome Sequence of Entomortierella parvispora E1425, a Mucoromycotan Fungus Associated with Burkholderiaceae-Related Endosymbiotic Bacteria.</title>
        <authorList>
            <person name="Herlambang A."/>
            <person name="Guo Y."/>
            <person name="Takashima Y."/>
            <person name="Narisawa K."/>
            <person name="Ohta H."/>
            <person name="Nishizawa T."/>
        </authorList>
    </citation>
    <scope>NUCLEOTIDE SEQUENCE</scope>
    <source>
        <strain evidence="8">E1425</strain>
    </source>
</reference>
<evidence type="ECO:0000313" key="8">
    <source>
        <dbReference type="EMBL" id="GJJ68299.1"/>
    </source>
</evidence>
<dbReference type="GO" id="GO:0046872">
    <property type="term" value="F:metal ion binding"/>
    <property type="evidence" value="ECO:0007669"/>
    <property type="project" value="UniProtKB-KW"/>
</dbReference>
<dbReference type="PROSITE" id="PS50023">
    <property type="entry name" value="LIM_DOMAIN_2"/>
    <property type="match status" value="3"/>
</dbReference>
<dbReference type="Pfam" id="PF00620">
    <property type="entry name" value="RhoGAP"/>
    <property type="match status" value="1"/>
</dbReference>
<feature type="compositionally biased region" description="Polar residues" evidence="5">
    <location>
        <begin position="83"/>
        <end position="100"/>
    </location>
</feature>
<dbReference type="CDD" id="cd09392">
    <property type="entry name" value="LIM2_Lrg1p_like"/>
    <property type="match status" value="1"/>
</dbReference>
<feature type="compositionally biased region" description="Low complexity" evidence="5">
    <location>
        <begin position="12"/>
        <end position="34"/>
    </location>
</feature>
<keyword evidence="4" id="KW-0440">LIM domain</keyword>
<feature type="region of interest" description="Disordered" evidence="5">
    <location>
        <begin position="619"/>
        <end position="658"/>
    </location>
</feature>
<sequence length="1271" mass="141521">MPHPLPQAHPDLTLTTSTSTAAAMADNPSLSSSLPSPPLQQPTPTQPHAHSQTYPNHEQQQHHSQHQQLQQRKRSSRDLTMESFPQQTNQPRLQSHPIQTSSSPPPPELAPAVQKCGKCELQMQGSFVRALGATYHLDCFKCLDCGQIVASKFFPIKEADGKQHPLCERDYFRRLNLVCHSCGEALRGSYITALENKYHIEHFSCSVCPTVFGPQDSYYEHDGQVFCHYHYSLCYAVKCAGCRTAILKQFVEINRNSQDEHWHPECYMIHKFWNVKLSFAPPEEESLSRLEQDGNNNNNNNNNSNNNTNSANKDEALTQEEIATRTSMEQRTPEELKAAQQQMEEKVYQIWTVLSAFEESSAGCISEMLLHVSNGAYYDGVQMAEKFILHVEILFTAIDDLEAQMREVGDQNDLAHGREAKMLCKKIVNFFSLLSHTQESGVRRLGMTQELLSLVTGLAHYLKILIRIALTCALKLERVYHSKTVIARFLNKLMELANKDKCLQDLHGKGAMDAEVTSDLCLSCRVTIEDECFTFDHHHRWHPKCLMCSSCAKPLAALYYDALFDSTRGAVLCQQCKTPEARAGFSHVTKLEQYTFLLRVALIRLENLLHLKGDDSMHESDGLRGRHLNSSGTADPLAPQGLIRKDSRSKSYSSDDHRQYEAIHLGDIKRVKSTHLDRKLSNSARFPRRQTVIEHQRRRPPPLDRSFQENANSELDNEDLADAELSMEFEIIDESEALGEDDDNLRAEGGRSRTPAPPTLSDLTDRLRINGAVSGRSSTSSLRNRSGHTSLQGSQHLTAADGTNAARHPKRQYLSELSALELFIVKHLAVLTLAPVVSEYFTLEELLDLIGQRKQTLWGRFVKGLKTDKKKTKVEGTFGVPLEVLVERNGVDSALGAGPGRIRIPSFVDDSISAMRNMDMSIEGVFRKNGNIRRLKELSEAIDKDPSSVNLTEDNPVQVAALLKKFLRDLPDPLLTFKLHRLFVVSQKVEDEAIRKMILHLTCCLLPKANRDSMEAVCLFLRWVASFSHVDEETGSKMDLHNLATVITPNVLYSKSKDPIKDESFLAIEAVMGLLEYQDDFCVVPADLSTILNDQDLVESSTDLSSKDILKRCENLVKTKVKKSHSFGDLYQEDSEADPASPSKVHQLIEGGESGGEPVPTSFSALGQELASEDRGGAIHAAYTESHTPSLHANGVAREHSVPVLIEQPRAQHQSFYGGGGPQGLSTSNPSSSSSMMGPIRIPERSPAISYSGGSPSGVGNPIKGASPISL</sequence>
<feature type="region of interest" description="Disordered" evidence="5">
    <location>
        <begin position="1"/>
        <end position="111"/>
    </location>
</feature>
<keyword evidence="9" id="KW-1185">Reference proteome</keyword>
<dbReference type="CDD" id="cd09391">
    <property type="entry name" value="LIM1_Lrg1p_like"/>
    <property type="match status" value="1"/>
</dbReference>
<evidence type="ECO:0000259" key="7">
    <source>
        <dbReference type="PROSITE" id="PS50238"/>
    </source>
</evidence>
<accession>A0A9P3H1G9</accession>
<evidence type="ECO:0000256" key="1">
    <source>
        <dbReference type="ARBA" id="ARBA00022468"/>
    </source>
</evidence>
<feature type="compositionally biased region" description="Polar residues" evidence="5">
    <location>
        <begin position="48"/>
        <end position="58"/>
    </location>
</feature>
<dbReference type="InterPro" id="IPR001781">
    <property type="entry name" value="Znf_LIM"/>
</dbReference>
<organism evidence="8 9">
    <name type="scientific">Entomortierella parvispora</name>
    <dbReference type="NCBI Taxonomy" id="205924"/>
    <lineage>
        <taxon>Eukaryota</taxon>
        <taxon>Fungi</taxon>
        <taxon>Fungi incertae sedis</taxon>
        <taxon>Mucoromycota</taxon>
        <taxon>Mortierellomycotina</taxon>
        <taxon>Mortierellomycetes</taxon>
        <taxon>Mortierellales</taxon>
        <taxon>Mortierellaceae</taxon>
        <taxon>Entomortierella</taxon>
    </lineage>
</organism>
<keyword evidence="3 4" id="KW-0862">Zinc</keyword>
<dbReference type="SUPFAM" id="SSF48350">
    <property type="entry name" value="GTPase activation domain, GAP"/>
    <property type="match status" value="1"/>
</dbReference>
<evidence type="ECO:0000259" key="6">
    <source>
        <dbReference type="PROSITE" id="PS50023"/>
    </source>
</evidence>
<dbReference type="InterPro" id="IPR008936">
    <property type="entry name" value="Rho_GTPase_activation_prot"/>
</dbReference>
<evidence type="ECO:0000313" key="9">
    <source>
        <dbReference type="Proteomes" id="UP000827284"/>
    </source>
</evidence>
<name>A0A9P3H1G9_9FUNG</name>
<evidence type="ECO:0000256" key="4">
    <source>
        <dbReference type="PROSITE-ProRule" id="PRU00125"/>
    </source>
</evidence>
<feature type="region of interest" description="Disordered" evidence="5">
    <location>
        <begin position="1132"/>
        <end position="1163"/>
    </location>
</feature>
<dbReference type="FunFam" id="2.10.110.10:FF:000058">
    <property type="entry name" value="Rho GTPase activator Lrg11"/>
    <property type="match status" value="1"/>
</dbReference>
<comment type="caution">
    <text evidence="8">The sequence shown here is derived from an EMBL/GenBank/DDBJ whole genome shotgun (WGS) entry which is preliminary data.</text>
</comment>
<keyword evidence="1" id="KW-0343">GTPase activation</keyword>
<dbReference type="Pfam" id="PF00412">
    <property type="entry name" value="LIM"/>
    <property type="match status" value="3"/>
</dbReference>
<dbReference type="PROSITE" id="PS50238">
    <property type="entry name" value="RHOGAP"/>
    <property type="match status" value="1"/>
</dbReference>
<dbReference type="EMBL" id="BQFW01000001">
    <property type="protein sequence ID" value="GJJ68299.1"/>
    <property type="molecule type" value="Genomic_DNA"/>
</dbReference>
<protein>
    <submittedName>
        <fullName evidence="8">Uncharacterized protein</fullName>
    </submittedName>
</protein>
<feature type="region of interest" description="Disordered" evidence="5">
    <location>
        <begin position="284"/>
        <end position="314"/>
    </location>
</feature>
<dbReference type="GO" id="GO:0005737">
    <property type="term" value="C:cytoplasm"/>
    <property type="evidence" value="ECO:0007669"/>
    <property type="project" value="TreeGrafter"/>
</dbReference>
<dbReference type="SMART" id="SM00324">
    <property type="entry name" value="RhoGAP"/>
    <property type="match status" value="1"/>
</dbReference>
<feature type="region of interest" description="Disordered" evidence="5">
    <location>
        <begin position="1213"/>
        <end position="1271"/>
    </location>
</feature>
<evidence type="ECO:0000256" key="5">
    <source>
        <dbReference type="SAM" id="MobiDB-lite"/>
    </source>
</evidence>
<dbReference type="InterPro" id="IPR000198">
    <property type="entry name" value="RhoGAP_dom"/>
</dbReference>
<evidence type="ECO:0000256" key="2">
    <source>
        <dbReference type="ARBA" id="ARBA00022723"/>
    </source>
</evidence>
<dbReference type="SUPFAM" id="SSF57716">
    <property type="entry name" value="Glucocorticoid receptor-like (DNA-binding domain)"/>
    <property type="match status" value="2"/>
</dbReference>
<keyword evidence="2 4" id="KW-0479">Metal-binding</keyword>
<proteinExistence type="predicted"/>
<dbReference type="GO" id="GO:0051056">
    <property type="term" value="P:regulation of small GTPase mediated signal transduction"/>
    <property type="evidence" value="ECO:0007669"/>
    <property type="project" value="TreeGrafter"/>
</dbReference>
<feature type="compositionally biased region" description="Low complexity" evidence="5">
    <location>
        <begin position="295"/>
        <end position="311"/>
    </location>
</feature>
<feature type="domain" description="LIM zinc-binding" evidence="6">
    <location>
        <begin position="519"/>
        <end position="583"/>
    </location>
</feature>
<dbReference type="AlphaFoldDB" id="A0A9P3H1G9"/>
<evidence type="ECO:0000256" key="3">
    <source>
        <dbReference type="ARBA" id="ARBA00022833"/>
    </source>
</evidence>
<feature type="domain" description="Rho-GAP" evidence="7">
    <location>
        <begin position="880"/>
        <end position="1082"/>
    </location>
</feature>
<feature type="domain" description="LIM zinc-binding" evidence="6">
    <location>
        <begin position="177"/>
        <end position="237"/>
    </location>
</feature>